<keyword evidence="1" id="KW-0472">Membrane</keyword>
<keyword evidence="1" id="KW-0812">Transmembrane</keyword>
<sequence length="295" mass="34618">MWRYANFGRRLSSQAKGFEFSTLVIYHTLRGGPRFRHFGHIHTLVHKEGHSHTGIFRKSFWPMNYLCEWWIGPFYGVVPNSYSIAHMKIHHRWHNDVDDVHTNLDLDRTKLSSFFIYTPRFSLYWMGISPVALLAKRKEWVLVRQMLEGMLAYYGVTLLLFLWSPTFCIVYWVFCHLEGMLLLCAISYLWHAFVEESDPGNQYVNSVTILDGHDNTFNEDYHVVHHHSPSTHWSDAPAHFEAHKEEYAAVNATIFRDTEEGMLIQMLFENDWDGMARHFVPTSAPSEEGFLQFPA</sequence>
<dbReference type="PANTHER" id="PTHR36459">
    <property type="entry name" value="ORF"/>
    <property type="match status" value="1"/>
</dbReference>
<dbReference type="PANTHER" id="PTHR36459:SF1">
    <property type="entry name" value="FATTY ACID DESATURASE DOMAIN-CONTAINING PROTEIN-RELATED"/>
    <property type="match status" value="1"/>
</dbReference>
<evidence type="ECO:0000259" key="2">
    <source>
        <dbReference type="Pfam" id="PF00487"/>
    </source>
</evidence>
<accession>A0A812NSX8</accession>
<name>A0A812NSX8_9DINO</name>
<feature type="transmembrane region" description="Helical" evidence="1">
    <location>
        <begin position="146"/>
        <end position="163"/>
    </location>
</feature>
<dbReference type="Pfam" id="PF00487">
    <property type="entry name" value="FA_desaturase"/>
    <property type="match status" value="1"/>
</dbReference>
<dbReference type="OrthoDB" id="1470350at2759"/>
<comment type="caution">
    <text evidence="3">The sequence shown here is derived from an EMBL/GenBank/DDBJ whole genome shotgun (WGS) entry which is preliminary data.</text>
</comment>
<dbReference type="EMBL" id="CAJNDS010002094">
    <property type="protein sequence ID" value="CAE7322488.1"/>
    <property type="molecule type" value="Genomic_DNA"/>
</dbReference>
<evidence type="ECO:0000313" key="4">
    <source>
        <dbReference type="Proteomes" id="UP000604046"/>
    </source>
</evidence>
<dbReference type="AlphaFoldDB" id="A0A812NSX8"/>
<gene>
    <name evidence="3" type="ORF">SNAT2548_LOCUS16900</name>
</gene>
<dbReference type="Proteomes" id="UP000604046">
    <property type="component" value="Unassembled WGS sequence"/>
</dbReference>
<proteinExistence type="predicted"/>
<keyword evidence="4" id="KW-1185">Reference proteome</keyword>
<evidence type="ECO:0000313" key="3">
    <source>
        <dbReference type="EMBL" id="CAE7322488.1"/>
    </source>
</evidence>
<reference evidence="3" key="1">
    <citation type="submission" date="2021-02" db="EMBL/GenBank/DDBJ databases">
        <authorList>
            <person name="Dougan E. K."/>
            <person name="Rhodes N."/>
            <person name="Thang M."/>
            <person name="Chan C."/>
        </authorList>
    </citation>
    <scope>NUCLEOTIDE SEQUENCE</scope>
</reference>
<evidence type="ECO:0000256" key="1">
    <source>
        <dbReference type="SAM" id="Phobius"/>
    </source>
</evidence>
<organism evidence="3 4">
    <name type="scientific">Symbiodinium natans</name>
    <dbReference type="NCBI Taxonomy" id="878477"/>
    <lineage>
        <taxon>Eukaryota</taxon>
        <taxon>Sar</taxon>
        <taxon>Alveolata</taxon>
        <taxon>Dinophyceae</taxon>
        <taxon>Suessiales</taxon>
        <taxon>Symbiodiniaceae</taxon>
        <taxon>Symbiodinium</taxon>
    </lineage>
</organism>
<protein>
    <recommendedName>
        <fullName evidence="2">Fatty acid desaturase domain-containing protein</fullName>
    </recommendedName>
</protein>
<dbReference type="GO" id="GO:0006629">
    <property type="term" value="P:lipid metabolic process"/>
    <property type="evidence" value="ECO:0007669"/>
    <property type="project" value="InterPro"/>
</dbReference>
<dbReference type="InterPro" id="IPR005804">
    <property type="entry name" value="FA_desaturase_dom"/>
</dbReference>
<feature type="domain" description="Fatty acid desaturase" evidence="2">
    <location>
        <begin position="40"/>
        <end position="255"/>
    </location>
</feature>
<keyword evidence="1" id="KW-1133">Transmembrane helix</keyword>